<accession>A0A4E0RUK7</accession>
<keyword evidence="2" id="KW-0963">Cytoplasm</keyword>
<protein>
    <submittedName>
        <fullName evidence="5">P53 and DNA damage regulated protein</fullName>
    </submittedName>
</protein>
<dbReference type="GO" id="GO:0005737">
    <property type="term" value="C:cytoplasm"/>
    <property type="evidence" value="ECO:0007669"/>
    <property type="project" value="UniProtKB-SubCell"/>
</dbReference>
<dbReference type="PANTHER" id="PTHR21162:SF0">
    <property type="entry name" value="P53 AND DNA DAMAGE-REGULATED PROTEIN 1"/>
    <property type="match status" value="1"/>
</dbReference>
<evidence type="ECO:0000313" key="5">
    <source>
        <dbReference type="EMBL" id="THD17970.1"/>
    </source>
</evidence>
<evidence type="ECO:0000256" key="4">
    <source>
        <dbReference type="SAM" id="Coils"/>
    </source>
</evidence>
<dbReference type="PANTHER" id="PTHR21162">
    <property type="entry name" value="P53 AND DNA DAMAGE-REGULATED PROTEIN"/>
    <property type="match status" value="1"/>
</dbReference>
<evidence type="ECO:0000256" key="2">
    <source>
        <dbReference type="ARBA" id="ARBA00022490"/>
    </source>
</evidence>
<gene>
    <name evidence="5" type="ORF">D915_011192</name>
</gene>
<feature type="coiled-coil region" evidence="4">
    <location>
        <begin position="73"/>
        <end position="107"/>
    </location>
</feature>
<keyword evidence="4" id="KW-0175">Coiled coil</keyword>
<sequence>MPLSRHQQKVLDHLVQIEEVGELVLAKREQCVSCDRSRQKTREAIRALTKLSSKKQWACLSNQFFLLPRETLIDALREDMKLYDSEIEKTRKQMKEDIKLLNELEEKESLKGFDITALAKEDVPI</sequence>
<dbReference type="InterPro" id="IPR030482">
    <property type="entry name" value="PDRG1"/>
</dbReference>
<comment type="subcellular location">
    <subcellularLocation>
        <location evidence="1">Cytoplasm</location>
    </subcellularLocation>
</comment>
<dbReference type="EMBL" id="JXXN02018818">
    <property type="protein sequence ID" value="THD17970.1"/>
    <property type="molecule type" value="Genomic_DNA"/>
</dbReference>
<comment type="caution">
    <text evidence="5">The sequence shown here is derived from an EMBL/GenBank/DDBJ whole genome shotgun (WGS) entry which is preliminary data.</text>
</comment>
<organism evidence="5 6">
    <name type="scientific">Fasciola hepatica</name>
    <name type="common">Liver fluke</name>
    <dbReference type="NCBI Taxonomy" id="6192"/>
    <lineage>
        <taxon>Eukaryota</taxon>
        <taxon>Metazoa</taxon>
        <taxon>Spiralia</taxon>
        <taxon>Lophotrochozoa</taxon>
        <taxon>Platyhelminthes</taxon>
        <taxon>Trematoda</taxon>
        <taxon>Digenea</taxon>
        <taxon>Plagiorchiida</taxon>
        <taxon>Echinostomata</taxon>
        <taxon>Echinostomatoidea</taxon>
        <taxon>Fasciolidae</taxon>
        <taxon>Fasciola</taxon>
    </lineage>
</organism>
<dbReference type="Proteomes" id="UP000230066">
    <property type="component" value="Unassembled WGS sequence"/>
</dbReference>
<dbReference type="AlphaFoldDB" id="A0A4E0RUK7"/>
<evidence type="ECO:0000256" key="1">
    <source>
        <dbReference type="ARBA" id="ARBA00004496"/>
    </source>
</evidence>
<keyword evidence="6" id="KW-1185">Reference proteome</keyword>
<reference evidence="5" key="1">
    <citation type="submission" date="2019-03" db="EMBL/GenBank/DDBJ databases">
        <title>Improved annotation for the trematode Fasciola hepatica.</title>
        <authorList>
            <person name="Choi Y.-J."/>
            <person name="Martin J."/>
            <person name="Mitreva M."/>
        </authorList>
    </citation>
    <scope>NUCLEOTIDE SEQUENCE [LARGE SCALE GENOMIC DNA]</scope>
</reference>
<name>A0A4E0RUK7_FASHE</name>
<keyword evidence="3" id="KW-0143">Chaperone</keyword>
<proteinExistence type="predicted"/>
<evidence type="ECO:0000256" key="3">
    <source>
        <dbReference type="ARBA" id="ARBA00023186"/>
    </source>
</evidence>
<dbReference type="CDD" id="cd22860">
    <property type="entry name" value="PDRG1"/>
    <property type="match status" value="1"/>
</dbReference>
<evidence type="ECO:0000313" key="6">
    <source>
        <dbReference type="Proteomes" id="UP000230066"/>
    </source>
</evidence>